<name>A0A382FRI1_9ZZZZ</name>
<protein>
    <submittedName>
        <fullName evidence="1">Uncharacterized protein</fullName>
    </submittedName>
</protein>
<organism evidence="1">
    <name type="scientific">marine metagenome</name>
    <dbReference type="NCBI Taxonomy" id="408172"/>
    <lineage>
        <taxon>unclassified sequences</taxon>
        <taxon>metagenomes</taxon>
        <taxon>ecological metagenomes</taxon>
    </lineage>
</organism>
<dbReference type="AlphaFoldDB" id="A0A382FRI1"/>
<accession>A0A382FRI1</accession>
<feature type="non-terminal residue" evidence="1">
    <location>
        <position position="1"/>
    </location>
</feature>
<reference evidence="1" key="1">
    <citation type="submission" date="2018-05" db="EMBL/GenBank/DDBJ databases">
        <authorList>
            <person name="Lanie J.A."/>
            <person name="Ng W.-L."/>
            <person name="Kazmierczak K.M."/>
            <person name="Andrzejewski T.M."/>
            <person name="Davidsen T.M."/>
            <person name="Wayne K.J."/>
            <person name="Tettelin H."/>
            <person name="Glass J.I."/>
            <person name="Rusch D."/>
            <person name="Podicherti R."/>
            <person name="Tsui H.-C.T."/>
            <person name="Winkler M.E."/>
        </authorList>
    </citation>
    <scope>NUCLEOTIDE SEQUENCE</scope>
</reference>
<evidence type="ECO:0000313" key="1">
    <source>
        <dbReference type="EMBL" id="SVB65175.1"/>
    </source>
</evidence>
<sequence length="153" mass="17410">NMMELVHGSKGRSGQQLDIWSSVFGPVGEDGYFKPLFDKRTGAMDPTVAQYWKENYDLRYYLEKNWAAVGPSLVGKLHVICGHMDNFYLNVGVYHMEAFLESTREPYYAGSITYGARGSHGYRPYNTEQLLRIMADHITKNAPPGADTGQWKY</sequence>
<dbReference type="EMBL" id="UINC01051251">
    <property type="protein sequence ID" value="SVB65175.1"/>
    <property type="molecule type" value="Genomic_DNA"/>
</dbReference>
<proteinExistence type="predicted"/>
<gene>
    <name evidence="1" type="ORF">METZ01_LOCUS218029</name>
</gene>